<dbReference type="EMBL" id="NAJO01000009">
    <property type="protein sequence ID" value="OQO09960.1"/>
    <property type="molecule type" value="Genomic_DNA"/>
</dbReference>
<keyword evidence="3" id="KW-1185">Reference proteome</keyword>
<evidence type="ECO:0000313" key="3">
    <source>
        <dbReference type="Proteomes" id="UP000192596"/>
    </source>
</evidence>
<protein>
    <recommendedName>
        <fullName evidence="1">F-box domain-containing protein</fullName>
    </recommendedName>
</protein>
<accession>A0A1V8TF09</accession>
<organism evidence="2 3">
    <name type="scientific">Cryoendolithus antarcticus</name>
    <dbReference type="NCBI Taxonomy" id="1507870"/>
    <lineage>
        <taxon>Eukaryota</taxon>
        <taxon>Fungi</taxon>
        <taxon>Dikarya</taxon>
        <taxon>Ascomycota</taxon>
        <taxon>Pezizomycotina</taxon>
        <taxon>Dothideomycetes</taxon>
        <taxon>Dothideomycetidae</taxon>
        <taxon>Cladosporiales</taxon>
        <taxon>Cladosporiaceae</taxon>
        <taxon>Cryoendolithus</taxon>
    </lineage>
</organism>
<evidence type="ECO:0000313" key="2">
    <source>
        <dbReference type="EMBL" id="OQO09960.1"/>
    </source>
</evidence>
<reference evidence="3" key="1">
    <citation type="submission" date="2017-03" db="EMBL/GenBank/DDBJ databases">
        <title>Genomes of endolithic fungi from Antarctica.</title>
        <authorList>
            <person name="Coleine C."/>
            <person name="Masonjones S."/>
            <person name="Stajich J.E."/>
        </authorList>
    </citation>
    <scope>NUCLEOTIDE SEQUENCE [LARGE SCALE GENOMIC DNA]</scope>
    <source>
        <strain evidence="3">CCFEE 5527</strain>
    </source>
</reference>
<dbReference type="InParanoid" id="A0A1V8TF09"/>
<dbReference type="SUPFAM" id="SSF81383">
    <property type="entry name" value="F-box domain"/>
    <property type="match status" value="1"/>
</dbReference>
<comment type="caution">
    <text evidence="2">The sequence shown here is derived from an EMBL/GenBank/DDBJ whole genome shotgun (WGS) entry which is preliminary data.</text>
</comment>
<proteinExistence type="predicted"/>
<gene>
    <name evidence="2" type="ORF">B0A48_04315</name>
</gene>
<sequence length="293" mass="33625">MPTSSIDRLTTLAPELLHSIIELLSAREICSIRRVNRGLKDYVDRYESTLASLTIAHHRKKICARVAWLLDLKDLDLIDILHRYTSYYGEIGLHSPAEHERILQHLLRLTLDQKFPALDGMGRMRMGVDVLNFWLLFTISHEWVHSRWPPSEPSTPEAYEEMMHIWTRLESRKTALGDPISNVEYVRARIQDSALLQGPRYAGNYGVPRYPISARQCLPLPLYLEGSELAGRCEALLYRALGFPVLSGGLGYCVKSEPMQSMVYEVLTQAGKGRLLMRSRLRQTALWEEVFVF</sequence>
<dbReference type="PROSITE" id="PS50181">
    <property type="entry name" value="FBOX"/>
    <property type="match status" value="1"/>
</dbReference>
<dbReference type="InterPro" id="IPR001810">
    <property type="entry name" value="F-box_dom"/>
</dbReference>
<dbReference type="Proteomes" id="UP000192596">
    <property type="component" value="Unassembled WGS sequence"/>
</dbReference>
<feature type="domain" description="F-box" evidence="1">
    <location>
        <begin position="6"/>
        <end position="53"/>
    </location>
</feature>
<dbReference type="AlphaFoldDB" id="A0A1V8TF09"/>
<dbReference type="InterPro" id="IPR036047">
    <property type="entry name" value="F-box-like_dom_sf"/>
</dbReference>
<dbReference type="Pfam" id="PF00646">
    <property type="entry name" value="F-box"/>
    <property type="match status" value="1"/>
</dbReference>
<name>A0A1V8TF09_9PEZI</name>
<evidence type="ECO:0000259" key="1">
    <source>
        <dbReference type="PROSITE" id="PS50181"/>
    </source>
</evidence>